<dbReference type="Gene3D" id="3.30.1330.70">
    <property type="entry name" value="Holliday junction resolvase RusA"/>
    <property type="match status" value="1"/>
</dbReference>
<dbReference type="GO" id="GO:0000287">
    <property type="term" value="F:magnesium ion binding"/>
    <property type="evidence" value="ECO:0007669"/>
    <property type="project" value="InterPro"/>
</dbReference>
<sequence length="153" mass="16855">MSPTTYVRLAPVCACARHLGGHLVPIPAPTQWLTSNGREHRQVRARMTKLWRQAGRVAVAAARLRGDLPVAPLDLVHVTAYIRWRDRRRRDPANWWPTVKAIADGMTDAGVWPDDDSGHVIGPDMRAGLVLPRDPYGPVGEVIVHIVPLGGES</sequence>
<dbReference type="Proteomes" id="UP000574690">
    <property type="component" value="Unassembled WGS sequence"/>
</dbReference>
<accession>A0A850CBK6</accession>
<evidence type="ECO:0008006" key="3">
    <source>
        <dbReference type="Google" id="ProtNLM"/>
    </source>
</evidence>
<gene>
    <name evidence="1" type="ORF">HOQ43_10810</name>
</gene>
<dbReference type="SUPFAM" id="SSF103084">
    <property type="entry name" value="Holliday junction resolvase RusA"/>
    <property type="match status" value="1"/>
</dbReference>
<dbReference type="GO" id="GO:0006281">
    <property type="term" value="P:DNA repair"/>
    <property type="evidence" value="ECO:0007669"/>
    <property type="project" value="InterPro"/>
</dbReference>
<dbReference type="GO" id="GO:0006310">
    <property type="term" value="P:DNA recombination"/>
    <property type="evidence" value="ECO:0007669"/>
    <property type="project" value="InterPro"/>
</dbReference>
<proteinExistence type="predicted"/>
<comment type="caution">
    <text evidence="1">The sequence shown here is derived from an EMBL/GenBank/DDBJ whole genome shotgun (WGS) entry which is preliminary data.</text>
</comment>
<dbReference type="InterPro" id="IPR036614">
    <property type="entry name" value="RusA-like_sf"/>
</dbReference>
<protein>
    <recommendedName>
        <fullName evidence="3">Holliday junction resolvase RusA-like endonuclease</fullName>
    </recommendedName>
</protein>
<dbReference type="AlphaFoldDB" id="A0A850CBK6"/>
<name>A0A850CBK6_9ACTN</name>
<organism evidence="1 2">
    <name type="scientific">Glycomyces artemisiae</name>
    <dbReference type="NCBI Taxonomy" id="1076443"/>
    <lineage>
        <taxon>Bacteria</taxon>
        <taxon>Bacillati</taxon>
        <taxon>Actinomycetota</taxon>
        <taxon>Actinomycetes</taxon>
        <taxon>Glycomycetales</taxon>
        <taxon>Glycomycetaceae</taxon>
        <taxon>Glycomyces</taxon>
    </lineage>
</organism>
<evidence type="ECO:0000313" key="2">
    <source>
        <dbReference type="Proteomes" id="UP000574690"/>
    </source>
</evidence>
<dbReference type="EMBL" id="JABFXE010000451">
    <property type="protein sequence ID" value="NUQ88940.1"/>
    <property type="molecule type" value="Genomic_DNA"/>
</dbReference>
<reference evidence="1 2" key="1">
    <citation type="submission" date="2020-05" db="EMBL/GenBank/DDBJ databases">
        <title>DNA-SIP metagenomic assembled genomes.</title>
        <authorList>
            <person name="Yu J."/>
        </authorList>
    </citation>
    <scope>NUCLEOTIDE SEQUENCE [LARGE SCALE GENOMIC DNA]</scope>
    <source>
        <strain evidence="1">Bin5.27</strain>
    </source>
</reference>
<evidence type="ECO:0000313" key="1">
    <source>
        <dbReference type="EMBL" id="NUQ88940.1"/>
    </source>
</evidence>